<dbReference type="GeneID" id="27898779"/>
<sequence>MTFAIDTIPSQQSTTIARAKPVTELSLVPEEFPCVATSIISKDSGEFLFTLKFSGEDCAAWEGYVCIPEEKVCSSIREAWEALEVIQLYSPASSSSTMVLDQLSTNPFPEIAIVEDIVRVAQSLSAASRRDETMSFQRELRIEYEGGWFYGCVFVPRDDVSTLEAIAQARKEFANDLDLQRETVTAVPSVEVKEEEAEEEEKRGELKTFSFKDYPQVGQLANVTAEDVHGFDLDDFEVSILAVRHEGTTRDVRFRCLLPGNRKCWYEGSLTGDLRLGRFVEIKEP</sequence>
<dbReference type="AlphaFoldDB" id="M3BSB6"/>
<evidence type="ECO:0000313" key="1">
    <source>
        <dbReference type="EMBL" id="EMF08983.1"/>
    </source>
</evidence>
<dbReference type="OrthoDB" id="3625288at2759"/>
<organism evidence="1 2">
    <name type="scientific">Sphaerulina musiva (strain SO2202)</name>
    <name type="common">Poplar stem canker fungus</name>
    <name type="synonym">Septoria musiva</name>
    <dbReference type="NCBI Taxonomy" id="692275"/>
    <lineage>
        <taxon>Eukaryota</taxon>
        <taxon>Fungi</taxon>
        <taxon>Dikarya</taxon>
        <taxon>Ascomycota</taxon>
        <taxon>Pezizomycotina</taxon>
        <taxon>Dothideomycetes</taxon>
        <taxon>Dothideomycetidae</taxon>
        <taxon>Mycosphaerellales</taxon>
        <taxon>Mycosphaerellaceae</taxon>
        <taxon>Sphaerulina</taxon>
    </lineage>
</organism>
<proteinExistence type="predicted"/>
<dbReference type="HOGENOM" id="CLU_977173_0_0_1"/>
<dbReference type="RefSeq" id="XP_016757104.1">
    <property type="nucleotide sequence ID" value="XM_016901642.1"/>
</dbReference>
<reference evidence="1 2" key="1">
    <citation type="journal article" date="2012" name="PLoS Pathog.">
        <title>Diverse lifestyles and strategies of plant pathogenesis encoded in the genomes of eighteen Dothideomycetes fungi.</title>
        <authorList>
            <person name="Ohm R.A."/>
            <person name="Feau N."/>
            <person name="Henrissat B."/>
            <person name="Schoch C.L."/>
            <person name="Horwitz B.A."/>
            <person name="Barry K.W."/>
            <person name="Condon B.J."/>
            <person name="Copeland A.C."/>
            <person name="Dhillon B."/>
            <person name="Glaser F."/>
            <person name="Hesse C.N."/>
            <person name="Kosti I."/>
            <person name="LaButti K."/>
            <person name="Lindquist E.A."/>
            <person name="Lucas S."/>
            <person name="Salamov A.A."/>
            <person name="Bradshaw R.E."/>
            <person name="Ciuffetti L."/>
            <person name="Hamelin R.C."/>
            <person name="Kema G.H.J."/>
            <person name="Lawrence C."/>
            <person name="Scott J.A."/>
            <person name="Spatafora J.W."/>
            <person name="Turgeon B.G."/>
            <person name="de Wit P.J.G.M."/>
            <person name="Zhong S."/>
            <person name="Goodwin S.B."/>
            <person name="Grigoriev I.V."/>
        </authorList>
    </citation>
    <scope>NUCLEOTIDE SEQUENCE [LARGE SCALE GENOMIC DNA]</scope>
    <source>
        <strain evidence="1 2">SO2202</strain>
    </source>
</reference>
<accession>M3BSB6</accession>
<keyword evidence="2" id="KW-1185">Reference proteome</keyword>
<dbReference type="EMBL" id="KB456270">
    <property type="protein sequence ID" value="EMF08983.1"/>
    <property type="molecule type" value="Genomic_DNA"/>
</dbReference>
<gene>
    <name evidence="1" type="ORF">SEPMUDRAFT_120874</name>
</gene>
<name>M3BSB6_SPHMS</name>
<protein>
    <submittedName>
        <fullName evidence="1">Uncharacterized protein</fullName>
    </submittedName>
</protein>
<evidence type="ECO:0000313" key="2">
    <source>
        <dbReference type="Proteomes" id="UP000016931"/>
    </source>
</evidence>
<dbReference type="Proteomes" id="UP000016931">
    <property type="component" value="Unassembled WGS sequence"/>
</dbReference>